<name>A0A7L7KRE3_9MOLU</name>
<dbReference type="PANTHER" id="PTHR33990">
    <property type="entry name" value="PROTEIN YJDN-RELATED"/>
    <property type="match status" value="1"/>
</dbReference>
<dbReference type="AlphaFoldDB" id="A0A7L7KRE3"/>
<feature type="domain" description="Glyoxalase/fosfomycin resistance/dioxygenase" evidence="1">
    <location>
        <begin position="8"/>
        <end position="128"/>
    </location>
</feature>
<dbReference type="RefSeq" id="WP_258877094.1">
    <property type="nucleotide sequence ID" value="NZ_CP048914.1"/>
</dbReference>
<reference evidence="2 3" key="1">
    <citation type="submission" date="2020-02" db="EMBL/GenBank/DDBJ databases">
        <authorList>
            <person name="Zheng R.K."/>
            <person name="Sun C.M."/>
        </authorList>
    </citation>
    <scope>NUCLEOTIDE SEQUENCE [LARGE SCALE GENOMIC DNA]</scope>
    <source>
        <strain evidence="3">zrk13</strain>
    </source>
</reference>
<dbReference type="InterPro" id="IPR029068">
    <property type="entry name" value="Glyas_Bleomycin-R_OHBP_Dase"/>
</dbReference>
<keyword evidence="3" id="KW-1185">Reference proteome</keyword>
<protein>
    <recommendedName>
        <fullName evidence="1">Glyoxalase/fosfomycin resistance/dioxygenase domain-containing protein</fullName>
    </recommendedName>
</protein>
<evidence type="ECO:0000313" key="3">
    <source>
        <dbReference type="Proteomes" id="UP000514720"/>
    </source>
</evidence>
<evidence type="ECO:0000259" key="1">
    <source>
        <dbReference type="Pfam" id="PF00903"/>
    </source>
</evidence>
<dbReference type="KEGG" id="xcl:G4Z02_05905"/>
<gene>
    <name evidence="2" type="ORF">G4Z02_05905</name>
</gene>
<sequence>MSRVFPFISVDGAKDAIELYKQAFNAEVVGEITTYEEFFPDHPDKDNIAHAALSIGGSPLFIGDAKDQPYKDQVRVTVNVELPTIESVQKSFSVLQKEAREVFYEPCDVGWSELGYSLRDQYGILWMVYYRK</sequence>
<dbReference type="Gene3D" id="3.10.180.10">
    <property type="entry name" value="2,3-Dihydroxybiphenyl 1,2-Dioxygenase, domain 1"/>
    <property type="match status" value="1"/>
</dbReference>
<dbReference type="Proteomes" id="UP000514720">
    <property type="component" value="Chromosome"/>
</dbReference>
<dbReference type="Pfam" id="PF00903">
    <property type="entry name" value="Glyoxalase"/>
    <property type="match status" value="1"/>
</dbReference>
<proteinExistence type="predicted"/>
<dbReference type="EMBL" id="CP048914">
    <property type="protein sequence ID" value="QMS85303.1"/>
    <property type="molecule type" value="Genomic_DNA"/>
</dbReference>
<dbReference type="InterPro" id="IPR004360">
    <property type="entry name" value="Glyas_Fos-R_dOase_dom"/>
</dbReference>
<organism evidence="2 3">
    <name type="scientific">Candidatus Xianfuyuplasma coldseepsis</name>
    <dbReference type="NCBI Taxonomy" id="2782163"/>
    <lineage>
        <taxon>Bacteria</taxon>
        <taxon>Bacillati</taxon>
        <taxon>Mycoplasmatota</taxon>
        <taxon>Mollicutes</taxon>
        <taxon>Candidatus Izemoplasmatales</taxon>
        <taxon>Candidatus Izemoplasmataceae</taxon>
        <taxon>Candidatus Xianfuyuplasma</taxon>
    </lineage>
</organism>
<accession>A0A7L7KRE3</accession>
<evidence type="ECO:0000313" key="2">
    <source>
        <dbReference type="EMBL" id="QMS85303.1"/>
    </source>
</evidence>
<dbReference type="SUPFAM" id="SSF54593">
    <property type="entry name" value="Glyoxalase/Bleomycin resistance protein/Dihydroxybiphenyl dioxygenase"/>
    <property type="match status" value="1"/>
</dbReference>